<feature type="compositionally biased region" description="Polar residues" evidence="2">
    <location>
        <begin position="2545"/>
        <end position="2570"/>
    </location>
</feature>
<feature type="compositionally biased region" description="Gly residues" evidence="2">
    <location>
        <begin position="2329"/>
        <end position="2338"/>
    </location>
</feature>
<feature type="repeat" description="TPR" evidence="1">
    <location>
        <begin position="467"/>
        <end position="500"/>
    </location>
</feature>
<proteinExistence type="predicted"/>
<dbReference type="InterPro" id="IPR019734">
    <property type="entry name" value="TPR_rpt"/>
</dbReference>
<dbReference type="Pfam" id="PF13181">
    <property type="entry name" value="TPR_8"/>
    <property type="match status" value="2"/>
</dbReference>
<dbReference type="Pfam" id="PF13176">
    <property type="entry name" value="TPR_7"/>
    <property type="match status" value="3"/>
</dbReference>
<feature type="region of interest" description="Disordered" evidence="2">
    <location>
        <begin position="2256"/>
        <end position="2361"/>
    </location>
</feature>
<comment type="caution">
    <text evidence="5">The sequence shown here is derived from an EMBL/GenBank/DDBJ whole genome shotgun (WGS) entry which is preliminary data.</text>
</comment>
<feature type="compositionally biased region" description="Low complexity" evidence="2">
    <location>
        <begin position="2399"/>
        <end position="2414"/>
    </location>
</feature>
<dbReference type="FunFam" id="1.25.40.10:FF:000040">
    <property type="entry name" value="Tetratricopeptide repeat domain 28"/>
    <property type="match status" value="1"/>
</dbReference>
<keyword evidence="6" id="KW-1185">Reference proteome</keyword>
<dbReference type="PANTHER" id="PTHR10098:SF108">
    <property type="entry name" value="TETRATRICOPEPTIDE REPEAT PROTEIN 28"/>
    <property type="match status" value="1"/>
</dbReference>
<feature type="repeat" description="TPR" evidence="1">
    <location>
        <begin position="938"/>
        <end position="971"/>
    </location>
</feature>
<feature type="compositionally biased region" description="Polar residues" evidence="2">
    <location>
        <begin position="2256"/>
        <end position="2278"/>
    </location>
</feature>
<organism evidence="5 6">
    <name type="scientific">Candidula unifasciata</name>
    <dbReference type="NCBI Taxonomy" id="100452"/>
    <lineage>
        <taxon>Eukaryota</taxon>
        <taxon>Metazoa</taxon>
        <taxon>Spiralia</taxon>
        <taxon>Lophotrochozoa</taxon>
        <taxon>Mollusca</taxon>
        <taxon>Gastropoda</taxon>
        <taxon>Heterobranchia</taxon>
        <taxon>Euthyneura</taxon>
        <taxon>Panpulmonata</taxon>
        <taxon>Eupulmonata</taxon>
        <taxon>Stylommatophora</taxon>
        <taxon>Helicina</taxon>
        <taxon>Helicoidea</taxon>
        <taxon>Geomitridae</taxon>
        <taxon>Candidula</taxon>
    </lineage>
</organism>
<gene>
    <name evidence="5" type="ORF">CUNI_LOCUS2977</name>
</gene>
<feature type="non-terminal residue" evidence="5">
    <location>
        <position position="2759"/>
    </location>
</feature>
<feature type="repeat" description="TPR" evidence="1">
    <location>
        <begin position="267"/>
        <end position="300"/>
    </location>
</feature>
<dbReference type="InterPro" id="IPR024983">
    <property type="entry name" value="CHAT_dom"/>
</dbReference>
<dbReference type="EMBL" id="CAJHNH020000403">
    <property type="protein sequence ID" value="CAG5117419.1"/>
    <property type="molecule type" value="Genomic_DNA"/>
</dbReference>
<evidence type="ECO:0000259" key="3">
    <source>
        <dbReference type="Pfam" id="PF12770"/>
    </source>
</evidence>
<dbReference type="OrthoDB" id="626167at2759"/>
<feature type="repeat" description="TPR" evidence="1">
    <location>
        <begin position="738"/>
        <end position="771"/>
    </location>
</feature>
<feature type="domain" description="TTC28 C-terminal" evidence="4">
    <location>
        <begin position="1709"/>
        <end position="1803"/>
    </location>
</feature>
<evidence type="ECO:0000256" key="2">
    <source>
        <dbReference type="SAM" id="MobiDB-lite"/>
    </source>
</evidence>
<keyword evidence="1" id="KW-0802">TPR repeat</keyword>
<dbReference type="Pfam" id="PF13424">
    <property type="entry name" value="TPR_12"/>
    <property type="match status" value="6"/>
</dbReference>
<feature type="region of interest" description="Disordered" evidence="2">
    <location>
        <begin position="2399"/>
        <end position="2428"/>
    </location>
</feature>
<feature type="repeat" description="TPR" evidence="1">
    <location>
        <begin position="187"/>
        <end position="220"/>
    </location>
</feature>
<sequence length="2759" mass="301302">AYLREGVALHELGRHGDALAAFACGLGQEPGNVQLLDSMVEAALASPLKDKLESTFQQLEKFGLKSKPFIIIAVVGQELLAAGQFSAAVTILEAALKVGTCSLKLRGSVFSALSSALWGLGNLDKAIYHMQQDLAVAKNLGDREGECRAYGNLGSAYFTKGHYKESLANHRFQLVLAMKLKDRSVAASALSSLGHVYTAIGDYPNALASHKQCVLLLKQSRETLLEAREIGNVGSVYLAMGNFENAVECHQEHLKIAKGLKSTTEEARAYSNLGSAYHYKRDYQKAMVFHKEVLKVAELTKDKTLEARAYAGLGHAARCCGDTMTAKTYHEKQLDNALQTKDKVAEGRACSNLGIIFHQLGEYEAALKLHKVHLKIAKALQDRAGQGRAYGNIGNAYSALGKHELAVKQHKQELAISSEVNDRHSEGSTHGNLAVAYQALGKTENALHHYLSHLSISRELKDLSSEARALCNLGNFHCARGNYSSAVSFYEQFLSLSRELNDSEGESKACFNLGYVHFNLGNFSEAVKYYEQDLAFARDRKDRLALARAYCNLGLAHKSLLRFDDALECQRKCLKLMDALENTPGKLRALGNIGDLMMKQQLNLARQCDSSDLLATAYGALGSAHRMLGQYDKSLAYHTQELNIRQDINDLRGECRAHGNVGNVHMSLGNFLTALKCYQEMLERSRELKDHRLEGQACGNLGITKMNMGQYEEAIGLLEEQLAMLEQHYGPTTLQDKGKAFGNLGDCYEALGDYEEAVKWHEQFLIIAQQTNSLTDQDRAYRGLGNSHKAIGNLQQALVCFEKRLYVAHQTNRAASKASAYGELGCLHSLLGNLEQAIACLQHQLSLAEEMGDANCQGDAACGLGGVYQQMGEYSTALTYHQMDLRIAEKTNNTACQCRAYGNLGLSYESLGNLKEAIEHQNQHLSIAAQLNDGVAKTLAYSSLGRVHHALGNYTEAVQYLQQGLQIAEQLRRREDEAKIRHRLGLSLWSAGNLDQCQQQLHRAADLFETIRRESQCSSEYRLSLFDLQTACYQTLQRVLVSLNRHDEALVVAERACTRAFIDLLLERQAGSAGLFNGTTMDLTPVSTEQITNIVANQSSYVLCFSIASKHLYSWLLTPKQGIVKFHSVCLSDLDSDSETVDTRSFISVSGLSLLDQCVGQLRESMGIESHIATSATGHRSSVILSGHEYSDTDSEADDVFQLQLEELGDKLNADTDRTGFLAMVNRSHNLNASSYSLGSILSTGAGSVSSNLLNTLGGSQRSLGLTRGVNSPLSMLYRYLIEPMEAAIAEIKEAESIQNDYGGSSGSTDSTDLVLVLQGDLYLVPFLMLRREQAESFLFEKYTTIIVPSISALQNSQNSDRRGRQGVQSSGALVVGNPRLTPVICQHWHLKEIPGAEFEARILGELLTCRPLIGAEATKAAVLHQIEQVEVIHFAAHISWKLSSIVLSPGEFISSPSQHFPAMDSDDSSSDFDAIGGPALSEYLLTAADILNLKLRAKLVVLNSGYTDDRAGRINTDGVVGLTRSLLSAGAQCVLFSLWPVPDPASKLLMKTLYTALLDGIKVTKALSLAVKTVQTTAQFSHPSNWGGWVLVGADITLSSKAALMGHALEQIVQAHSTCRQTLKVLLHLVEKSLQRIHQGCKNSMFTTQQSIENKVGQVVGWKDLLQAVGFRFEPATDGLPPAVFFPQSDPSERLTQASASLQAFLGLPTASLVAMSKFVTVFEAGEPLILVLREILSKLTAKESAIDVMVDVRLWGVSGCHEFLASLNVGSDNVTLRLSKQAVRRHLQFALQALVSVFEPTNGIICTFLTGSSYFSSQLISRGSLQNVACFMARLKVSLSLADNCTRSIPAEMEKVRNVHRNSLALQSTPSASPQSPRSPLLDPAVQLSHQAHIRSVYGVGHNATDQTSVFSAVRQTEPPDFPGDSSIQESDVGVKVRSRINSCNEFSTDDKDRSAENKLSLVVSSHDGLNPMKERNAENSEAVKTSRKSSLSAVPQQVKNGSLSEEGLQKSVTFAEKLISEEISFDSSSPRCDSGSDYGGCHRHTDLSMIDSRQQTEKEISEKSKCTKTSEIREYFEKLNKQKVQDSLSASQSESSDPQTLSTGCSENISKSQMNLSSDAERQNVAMKILGDVSSHRVAVEFMQKQSLLQSQETNRRIQEEKEAKCQPEVFQIKSPRDIQNPHLRDNTFSESLDISTNPNSLKHNFNRCYSSPHIMNILHQQTTSSQSLLQDSKRSSMSGCVNTPALNINSTISPVASPSKSSLATNPSYSSAQHSLLRKHPIQPHHSAYNALFPQGGLRPPSPHLLVTSPSLGKSLSSPRLTHVGRGGQPGAGSGENSISSDISEGAESNIQSSVSSGYHSEKSGFFGANLQAIPPPNDKQDKGVFTQDFVNRTPSFTYSSGSSSPFSRTSNDDHGSDSSGGLGKTSMFPFTNVYFPNHIPRQKDFVAGNADISKQSQEPCLTARTTDNNNNSHTGRRVPLPGQSMPNGPLPPAPLVRTNALQLRPESSNSLSSQYSTSSSTLSTIHKPYKAADSPRVRDSQSQLANTSYRSSDNSKLCSNTSPQSTLSYCPTVNSNCKNPPHQYQQNGISTATKNSTIYAQPSQTLGSSVHHLTSDNTHATTGHQENELSANHSRTNDSNVIDPEEANYRTQLGNVQSIMFDSKLSSRMIGHKQFDNQTTKIFKSYKPISCQMGNKEISEQTVIKAGSDSGRHAIAGARNTANSNKLQSVQSQPPLQNLREKVPPYYGLHSSKC</sequence>
<reference evidence="5" key="1">
    <citation type="submission" date="2021-04" db="EMBL/GenBank/DDBJ databases">
        <authorList>
            <consortium name="Molecular Ecology Group"/>
        </authorList>
    </citation>
    <scope>NUCLEOTIDE SEQUENCE</scope>
</reference>
<evidence type="ECO:0000256" key="1">
    <source>
        <dbReference type="PROSITE-ProRule" id="PRU00339"/>
    </source>
</evidence>
<dbReference type="SUPFAM" id="SSF48452">
    <property type="entry name" value="TPR-like"/>
    <property type="match status" value="6"/>
</dbReference>
<dbReference type="PANTHER" id="PTHR10098">
    <property type="entry name" value="RAPSYN-RELATED"/>
    <property type="match status" value="1"/>
</dbReference>
<feature type="compositionally biased region" description="Low complexity" evidence="2">
    <location>
        <begin position="2512"/>
        <end position="2529"/>
    </location>
</feature>
<dbReference type="InterPro" id="IPR011990">
    <property type="entry name" value="TPR-like_helical_dom_sf"/>
</dbReference>
<feature type="compositionally biased region" description="Polar residues" evidence="2">
    <location>
        <begin position="2100"/>
        <end position="2109"/>
    </location>
</feature>
<dbReference type="InterPro" id="IPR058900">
    <property type="entry name" value="TTC28_C"/>
</dbReference>
<feature type="compositionally biased region" description="Polar residues" evidence="2">
    <location>
        <begin position="1991"/>
        <end position="2005"/>
    </location>
</feature>
<dbReference type="SMART" id="SM00028">
    <property type="entry name" value="TPR"/>
    <property type="match status" value="23"/>
</dbReference>
<feature type="region of interest" description="Disordered" evidence="2">
    <location>
        <begin position="2089"/>
        <end position="2109"/>
    </location>
</feature>
<dbReference type="PROSITE" id="PS50005">
    <property type="entry name" value="TPR"/>
    <property type="match status" value="6"/>
</dbReference>
<feature type="compositionally biased region" description="Polar residues" evidence="2">
    <location>
        <begin position="2339"/>
        <end position="2361"/>
    </location>
</feature>
<feature type="domain" description="CHAT" evidence="3">
    <location>
        <begin position="1273"/>
        <end position="1594"/>
    </location>
</feature>
<dbReference type="FunFam" id="1.25.40.10:FF:001539">
    <property type="entry name" value="AGAP002648-PA"/>
    <property type="match status" value="1"/>
</dbReference>
<feature type="repeat" description="TPR" evidence="1">
    <location>
        <begin position="507"/>
        <end position="540"/>
    </location>
</feature>
<name>A0A8S3YK80_9EUPU</name>
<evidence type="ECO:0000259" key="4">
    <source>
        <dbReference type="Pfam" id="PF26117"/>
    </source>
</evidence>
<feature type="compositionally biased region" description="Polar residues" evidence="2">
    <location>
        <begin position="2312"/>
        <end position="2324"/>
    </location>
</feature>
<dbReference type="Gene3D" id="1.25.40.10">
    <property type="entry name" value="Tetratricopeptide repeat domain"/>
    <property type="match status" value="5"/>
</dbReference>
<dbReference type="Pfam" id="PF26117">
    <property type="entry name" value="TTC28_C"/>
    <property type="match status" value="1"/>
</dbReference>
<evidence type="ECO:0000313" key="5">
    <source>
        <dbReference type="EMBL" id="CAG5117419.1"/>
    </source>
</evidence>
<feature type="region of interest" description="Disordered" evidence="2">
    <location>
        <begin position="2461"/>
        <end position="2570"/>
    </location>
</feature>
<protein>
    <recommendedName>
        <fullName evidence="7">CHAT domain-containing protein</fullName>
    </recommendedName>
</protein>
<dbReference type="Proteomes" id="UP000678393">
    <property type="component" value="Unassembled WGS sequence"/>
</dbReference>
<evidence type="ECO:0008006" key="7">
    <source>
        <dbReference type="Google" id="ProtNLM"/>
    </source>
</evidence>
<evidence type="ECO:0000313" key="6">
    <source>
        <dbReference type="Proteomes" id="UP000678393"/>
    </source>
</evidence>
<feature type="compositionally biased region" description="Polar residues" evidence="2">
    <location>
        <begin position="2461"/>
        <end position="2478"/>
    </location>
</feature>
<feature type="region of interest" description="Disordered" evidence="2">
    <location>
        <begin position="2610"/>
        <end position="2644"/>
    </location>
</feature>
<dbReference type="Pfam" id="PF12770">
    <property type="entry name" value="CHAT"/>
    <property type="match status" value="1"/>
</dbReference>
<feature type="compositionally biased region" description="Low complexity" evidence="2">
    <location>
        <begin position="2090"/>
        <end position="2099"/>
    </location>
</feature>
<feature type="region of interest" description="Disordered" evidence="2">
    <location>
        <begin position="1966"/>
        <end position="2005"/>
    </location>
</feature>
<dbReference type="FunFam" id="1.25.40.10:FF:001590">
    <property type="entry name" value="Rapsynoid, putative"/>
    <property type="match status" value="1"/>
</dbReference>
<accession>A0A8S3YK80</accession>